<dbReference type="Pfam" id="PF00400">
    <property type="entry name" value="WD40"/>
    <property type="match status" value="2"/>
</dbReference>
<dbReference type="PANTHER" id="PTHR19854:SF1">
    <property type="entry name" value="GUANINE NUCLEOTIDE-BINDING PROTEIN SUBUNIT BETA-LIKE PROTEIN 1"/>
    <property type="match status" value="1"/>
</dbReference>
<proteinExistence type="inferred from homology"/>
<dbReference type="Gene3D" id="2.130.10.10">
    <property type="entry name" value="YVTN repeat-like/Quinoprotein amine dehydrogenase"/>
    <property type="match status" value="2"/>
</dbReference>
<dbReference type="PANTHER" id="PTHR19854">
    <property type="entry name" value="TRANSDUCIN BETA-LIKE 3"/>
    <property type="match status" value="1"/>
</dbReference>
<evidence type="ECO:0000313" key="6">
    <source>
        <dbReference type="EMBL" id="TEB34631.1"/>
    </source>
</evidence>
<dbReference type="OrthoDB" id="7668193at2759"/>
<evidence type="ECO:0000256" key="1">
    <source>
        <dbReference type="ARBA" id="ARBA00022574"/>
    </source>
</evidence>
<dbReference type="InterPro" id="IPR001680">
    <property type="entry name" value="WD40_rpt"/>
</dbReference>
<organism evidence="6 7">
    <name type="scientific">Coprinellus micaceus</name>
    <name type="common">Glistening ink-cap mushroom</name>
    <name type="synonym">Coprinus micaceus</name>
    <dbReference type="NCBI Taxonomy" id="71717"/>
    <lineage>
        <taxon>Eukaryota</taxon>
        <taxon>Fungi</taxon>
        <taxon>Dikarya</taxon>
        <taxon>Basidiomycota</taxon>
        <taxon>Agaricomycotina</taxon>
        <taxon>Agaricomycetes</taxon>
        <taxon>Agaricomycetidae</taxon>
        <taxon>Agaricales</taxon>
        <taxon>Agaricineae</taxon>
        <taxon>Psathyrellaceae</taxon>
        <taxon>Coprinellus</taxon>
    </lineage>
</organism>
<dbReference type="AlphaFoldDB" id="A0A4Y7TKY3"/>
<reference evidence="6 7" key="1">
    <citation type="journal article" date="2019" name="Nat. Ecol. Evol.">
        <title>Megaphylogeny resolves global patterns of mushroom evolution.</title>
        <authorList>
            <person name="Varga T."/>
            <person name="Krizsan K."/>
            <person name="Foldi C."/>
            <person name="Dima B."/>
            <person name="Sanchez-Garcia M."/>
            <person name="Sanchez-Ramirez S."/>
            <person name="Szollosi G.J."/>
            <person name="Szarkandi J.G."/>
            <person name="Papp V."/>
            <person name="Albert L."/>
            <person name="Andreopoulos W."/>
            <person name="Angelini C."/>
            <person name="Antonin V."/>
            <person name="Barry K.W."/>
            <person name="Bougher N.L."/>
            <person name="Buchanan P."/>
            <person name="Buyck B."/>
            <person name="Bense V."/>
            <person name="Catcheside P."/>
            <person name="Chovatia M."/>
            <person name="Cooper J."/>
            <person name="Damon W."/>
            <person name="Desjardin D."/>
            <person name="Finy P."/>
            <person name="Geml J."/>
            <person name="Haridas S."/>
            <person name="Hughes K."/>
            <person name="Justo A."/>
            <person name="Karasinski D."/>
            <person name="Kautmanova I."/>
            <person name="Kiss B."/>
            <person name="Kocsube S."/>
            <person name="Kotiranta H."/>
            <person name="LaButti K.M."/>
            <person name="Lechner B.E."/>
            <person name="Liimatainen K."/>
            <person name="Lipzen A."/>
            <person name="Lukacs Z."/>
            <person name="Mihaltcheva S."/>
            <person name="Morgado L.N."/>
            <person name="Niskanen T."/>
            <person name="Noordeloos M.E."/>
            <person name="Ohm R.A."/>
            <person name="Ortiz-Santana B."/>
            <person name="Ovrebo C."/>
            <person name="Racz N."/>
            <person name="Riley R."/>
            <person name="Savchenko A."/>
            <person name="Shiryaev A."/>
            <person name="Soop K."/>
            <person name="Spirin V."/>
            <person name="Szebenyi C."/>
            <person name="Tomsovsky M."/>
            <person name="Tulloss R.E."/>
            <person name="Uehling J."/>
            <person name="Grigoriev I.V."/>
            <person name="Vagvolgyi C."/>
            <person name="Papp T."/>
            <person name="Martin F.M."/>
            <person name="Miettinen O."/>
            <person name="Hibbett D.S."/>
            <person name="Nagy L.G."/>
        </authorList>
    </citation>
    <scope>NUCLEOTIDE SEQUENCE [LARGE SCALE GENOMIC DNA]</scope>
    <source>
        <strain evidence="6 7">FP101781</strain>
    </source>
</reference>
<feature type="compositionally biased region" description="Basic and acidic residues" evidence="5">
    <location>
        <begin position="356"/>
        <end position="371"/>
    </location>
</feature>
<evidence type="ECO:0000256" key="5">
    <source>
        <dbReference type="SAM" id="MobiDB-lite"/>
    </source>
</evidence>
<evidence type="ECO:0000256" key="2">
    <source>
        <dbReference type="ARBA" id="ARBA00022737"/>
    </source>
</evidence>
<comment type="caution">
    <text evidence="6">The sequence shown here is derived from an EMBL/GenBank/DDBJ whole genome shotgun (WGS) entry which is preliminary data.</text>
</comment>
<feature type="compositionally biased region" description="Acidic residues" evidence="5">
    <location>
        <begin position="372"/>
        <end position="382"/>
    </location>
</feature>
<gene>
    <name evidence="6" type="ORF">FA13DRAFT_1685112</name>
</gene>
<comment type="similarity">
    <text evidence="3">Belongs to the WD repeat ASA1 family.</text>
</comment>
<protein>
    <recommendedName>
        <fullName evidence="4">ASTRA-associated protein 1</fullName>
    </recommendedName>
</protein>
<feature type="region of interest" description="Disordered" evidence="5">
    <location>
        <begin position="356"/>
        <end position="383"/>
    </location>
</feature>
<keyword evidence="7" id="KW-1185">Reference proteome</keyword>
<dbReference type="SUPFAM" id="SSF50978">
    <property type="entry name" value="WD40 repeat-like"/>
    <property type="match status" value="1"/>
</dbReference>
<dbReference type="SMART" id="SM00320">
    <property type="entry name" value="WD40"/>
    <property type="match status" value="5"/>
</dbReference>
<dbReference type="InterPro" id="IPR015943">
    <property type="entry name" value="WD40/YVTN_repeat-like_dom_sf"/>
</dbReference>
<accession>A0A4Y7TKY3</accession>
<evidence type="ECO:0000256" key="4">
    <source>
        <dbReference type="ARBA" id="ARBA00040563"/>
    </source>
</evidence>
<dbReference type="Proteomes" id="UP000298030">
    <property type="component" value="Unassembled WGS sequence"/>
</dbReference>
<dbReference type="InterPro" id="IPR036322">
    <property type="entry name" value="WD40_repeat_dom_sf"/>
</dbReference>
<evidence type="ECO:0000313" key="7">
    <source>
        <dbReference type="Proteomes" id="UP000298030"/>
    </source>
</evidence>
<sequence>MSRPPPPPAPTHLLRSHSASVSTLWISQDNERIYSGDASGNVVVSSTRSLRTISAWNAHTDSILGVEEFGSSVITHGRDNKLHVWNRIKELPASTRLGGSAAVPDLPTPELVCSMDVNALNYCRFSLLPLSSGEDSDPAALIALPNLVDSSTADVWFLPPKDRIHAAIGQETNKPVFATQPDSGRGSHGIIMSLHLYTSTSDESGPSRSSAMPATALRLLCAYEDGSVILRRYVRSDRPTSVEGQGWEVLWTSKSHVETIMAMSVSRSNTFSLTVSADNLIVRYDLISETEPKAAVHRAKHPGNSSIAIRDDGRVCAVGGWDGSVRLYSTKSLKPLGTLRYHKSNCQALAFAHDKPTKEDLGGGADEKIEHEEDSDSDDDTTASDRAAISRWLLAGGKDNRVSVWKLMSFESSSTTMT</sequence>
<name>A0A4Y7TKY3_COPMI</name>
<dbReference type="EMBL" id="QPFP01000009">
    <property type="protein sequence ID" value="TEB34631.1"/>
    <property type="molecule type" value="Genomic_DNA"/>
</dbReference>
<keyword evidence="1" id="KW-0853">WD repeat</keyword>
<dbReference type="STRING" id="71717.A0A4Y7TKY3"/>
<evidence type="ECO:0000256" key="3">
    <source>
        <dbReference type="ARBA" id="ARBA00037931"/>
    </source>
</evidence>
<keyword evidence="2" id="KW-0677">Repeat</keyword>